<dbReference type="GO" id="GO:0009401">
    <property type="term" value="P:phosphoenolpyruvate-dependent sugar phosphotransferase system"/>
    <property type="evidence" value="ECO:0007669"/>
    <property type="project" value="UniProtKB-KW"/>
</dbReference>
<dbReference type="PROSITE" id="PS51350">
    <property type="entry name" value="PTS_HPR_DOM"/>
    <property type="match status" value="1"/>
</dbReference>
<dbReference type="PANTHER" id="PTHR33705:SF2">
    <property type="entry name" value="PHOSPHOCARRIER PROTEIN NPR"/>
    <property type="match status" value="1"/>
</dbReference>
<evidence type="ECO:0000256" key="3">
    <source>
        <dbReference type="ARBA" id="ARBA00022490"/>
    </source>
</evidence>
<comment type="subcellular location">
    <subcellularLocation>
        <location evidence="1">Cytoplasm</location>
    </subcellularLocation>
</comment>
<dbReference type="InterPro" id="IPR050399">
    <property type="entry name" value="HPr"/>
</dbReference>
<dbReference type="PANTHER" id="PTHR33705">
    <property type="entry name" value="PHOSPHOCARRIER PROTEIN HPR"/>
    <property type="match status" value="1"/>
</dbReference>
<sequence>MIRTELTIINRLGLHARAAAKLASTAGKYGCAIKTGREPEKMVDAKSVMSLMLLAATQGTTLHFHFEGSDAERAHRDVEQLIANRFDEEQ</sequence>
<dbReference type="InterPro" id="IPR000032">
    <property type="entry name" value="HPr-like"/>
</dbReference>
<name>A0AAW8B2V6_9GAMM</name>
<dbReference type="Gene3D" id="3.30.1340.10">
    <property type="entry name" value="HPr-like"/>
    <property type="match status" value="1"/>
</dbReference>
<evidence type="ECO:0000313" key="6">
    <source>
        <dbReference type="EMBL" id="MDP1520076.1"/>
    </source>
</evidence>
<evidence type="ECO:0000256" key="2">
    <source>
        <dbReference type="ARBA" id="ARBA00010736"/>
    </source>
</evidence>
<protein>
    <submittedName>
        <fullName evidence="6">HPr family phosphocarrier protein</fullName>
    </submittedName>
</protein>
<evidence type="ECO:0000256" key="4">
    <source>
        <dbReference type="ARBA" id="ARBA00022683"/>
    </source>
</evidence>
<organism evidence="6 7">
    <name type="scientific">Porticoccus litoralis</name>
    <dbReference type="NCBI Taxonomy" id="434086"/>
    <lineage>
        <taxon>Bacteria</taxon>
        <taxon>Pseudomonadati</taxon>
        <taxon>Pseudomonadota</taxon>
        <taxon>Gammaproteobacteria</taxon>
        <taxon>Cellvibrionales</taxon>
        <taxon>Porticoccaceae</taxon>
        <taxon>Porticoccus</taxon>
    </lineage>
</organism>
<dbReference type="PRINTS" id="PR00107">
    <property type="entry name" value="PHOSPHOCPHPR"/>
</dbReference>
<evidence type="ECO:0000256" key="1">
    <source>
        <dbReference type="ARBA" id="ARBA00004496"/>
    </source>
</evidence>
<evidence type="ECO:0000313" key="7">
    <source>
        <dbReference type="Proteomes" id="UP001178354"/>
    </source>
</evidence>
<dbReference type="NCBIfam" id="TIGR01003">
    <property type="entry name" value="PTS_HPr_family"/>
    <property type="match status" value="1"/>
</dbReference>
<keyword evidence="4" id="KW-0598">Phosphotransferase system</keyword>
<dbReference type="EMBL" id="JAUUUU010000001">
    <property type="protein sequence ID" value="MDP1520076.1"/>
    <property type="molecule type" value="Genomic_DNA"/>
</dbReference>
<dbReference type="PROSITE" id="PS00369">
    <property type="entry name" value="PTS_HPR_HIS"/>
    <property type="match status" value="1"/>
</dbReference>
<dbReference type="GO" id="GO:0005737">
    <property type="term" value="C:cytoplasm"/>
    <property type="evidence" value="ECO:0007669"/>
    <property type="project" value="UniProtKB-SubCell"/>
</dbReference>
<evidence type="ECO:0000259" key="5">
    <source>
        <dbReference type="PROSITE" id="PS51350"/>
    </source>
</evidence>
<dbReference type="Proteomes" id="UP001178354">
    <property type="component" value="Unassembled WGS sequence"/>
</dbReference>
<keyword evidence="7" id="KW-1185">Reference proteome</keyword>
<dbReference type="PROSITE" id="PS00589">
    <property type="entry name" value="PTS_HPR_SER"/>
    <property type="match status" value="1"/>
</dbReference>
<dbReference type="SUPFAM" id="SSF55594">
    <property type="entry name" value="HPr-like"/>
    <property type="match status" value="1"/>
</dbReference>
<keyword evidence="3" id="KW-0963">Cytoplasm</keyword>
<comment type="caution">
    <text evidence="6">The sequence shown here is derived from an EMBL/GenBank/DDBJ whole genome shotgun (WGS) entry which is preliminary data.</text>
</comment>
<comment type="similarity">
    <text evidence="2">Belongs to the HPr family.</text>
</comment>
<dbReference type="Pfam" id="PF00381">
    <property type="entry name" value="PTS-HPr"/>
    <property type="match status" value="1"/>
</dbReference>
<proteinExistence type="inferred from homology"/>
<accession>A0AAW8B2V6</accession>
<feature type="domain" description="HPr" evidence="5">
    <location>
        <begin position="1"/>
        <end position="89"/>
    </location>
</feature>
<dbReference type="AlphaFoldDB" id="A0AAW8B2V6"/>
<dbReference type="InterPro" id="IPR035895">
    <property type="entry name" value="HPr-like_sf"/>
</dbReference>
<dbReference type="InterPro" id="IPR002114">
    <property type="entry name" value="PTS_HPr_Ser_P_site"/>
</dbReference>
<dbReference type="InterPro" id="IPR001020">
    <property type="entry name" value="PTS_HPr_His_P_site"/>
</dbReference>
<gene>
    <name evidence="6" type="ORF">Q8A57_03755</name>
</gene>
<reference evidence="6" key="1">
    <citation type="journal article" date="2010" name="Int. J. Syst. Evol. Microbiol.">
        <title>Porticoccus litoralis gen. nov., sp. nov., a gammaproteobacterium isolated from the Yellow Sea.</title>
        <authorList>
            <person name="Oh H.M."/>
            <person name="Kim H."/>
            <person name="Kim K.M."/>
            <person name="Min G.S."/>
            <person name="Cho J.C."/>
        </authorList>
    </citation>
    <scope>NUCLEOTIDE SEQUENCE</scope>
    <source>
        <strain evidence="6">DSM 25064</strain>
    </source>
</reference>
<reference evidence="6" key="2">
    <citation type="submission" date="2023-08" db="EMBL/GenBank/DDBJ databases">
        <authorList>
            <person name="Luo J."/>
        </authorList>
    </citation>
    <scope>NUCLEOTIDE SEQUENCE</scope>
    <source>
        <strain evidence="6">DSM 25064</strain>
    </source>
</reference>